<sequence length="109" mass="12592">MTRAFAKSPNSRNKHHTPDHTNLLKKYNLSKEDIITGVHCTAFDKKPLIKAVKDYFLLIKPSITSKEFREFVHISSKDTANRLLVSMNYLIQVKIEGKFITLQKIFGNE</sequence>
<dbReference type="Proteomes" id="UP000216961">
    <property type="component" value="Unassembled WGS sequence"/>
</dbReference>
<dbReference type="RefSeq" id="WP_095330370.1">
    <property type="nucleotide sequence ID" value="NZ_CP026031.1"/>
</dbReference>
<dbReference type="AlphaFoldDB" id="A0A268FCS5"/>
<reference evidence="1 2" key="1">
    <citation type="submission" date="2017-07" db="EMBL/GenBank/DDBJ databases">
        <title>Isolation and whole genome analysis of endospore-forming bacteria from heroin.</title>
        <authorList>
            <person name="Kalinowski J."/>
            <person name="Ahrens B."/>
            <person name="Al-Dilaimi A."/>
            <person name="Winkler A."/>
            <person name="Wibberg D."/>
            <person name="Schleenbecker U."/>
            <person name="Ruckert C."/>
            <person name="Wolfel R."/>
            <person name="Grass G."/>
        </authorList>
    </citation>
    <scope>NUCLEOTIDE SEQUENCE [LARGE SCALE GENOMIC DNA]</scope>
    <source>
        <strain evidence="1 2">7521-2</strain>
    </source>
</reference>
<dbReference type="KEGG" id="bcir:C2I06_13405"/>
<name>A0A268FCS5_NIACI</name>
<protein>
    <submittedName>
        <fullName evidence="1">Uncharacterized protein</fullName>
    </submittedName>
</protein>
<gene>
    <name evidence="1" type="ORF">CHH57_11560</name>
</gene>
<evidence type="ECO:0000313" key="2">
    <source>
        <dbReference type="Proteomes" id="UP000216961"/>
    </source>
</evidence>
<dbReference type="EMBL" id="NPBQ01000070">
    <property type="protein sequence ID" value="PAD83174.1"/>
    <property type="molecule type" value="Genomic_DNA"/>
</dbReference>
<organism evidence="1 2">
    <name type="scientific">Niallia circulans</name>
    <name type="common">Bacillus circulans</name>
    <dbReference type="NCBI Taxonomy" id="1397"/>
    <lineage>
        <taxon>Bacteria</taxon>
        <taxon>Bacillati</taxon>
        <taxon>Bacillota</taxon>
        <taxon>Bacilli</taxon>
        <taxon>Bacillales</taxon>
        <taxon>Bacillaceae</taxon>
        <taxon>Niallia</taxon>
    </lineage>
</organism>
<evidence type="ECO:0000313" key="1">
    <source>
        <dbReference type="EMBL" id="PAD83174.1"/>
    </source>
</evidence>
<accession>A0A268FCS5</accession>
<proteinExistence type="predicted"/>
<comment type="caution">
    <text evidence="1">The sequence shown here is derived from an EMBL/GenBank/DDBJ whole genome shotgun (WGS) entry which is preliminary data.</text>
</comment>